<dbReference type="Pfam" id="PF07992">
    <property type="entry name" value="Pyr_redox_2"/>
    <property type="match status" value="1"/>
</dbReference>
<evidence type="ECO:0000256" key="9">
    <source>
        <dbReference type="ARBA" id="ARBA00047599"/>
    </source>
</evidence>
<evidence type="ECO:0000256" key="1">
    <source>
        <dbReference type="ARBA" id="ARBA00004637"/>
    </source>
</evidence>
<evidence type="ECO:0000256" key="3">
    <source>
        <dbReference type="ARBA" id="ARBA00012637"/>
    </source>
</evidence>
<dbReference type="PANTHER" id="PTHR43706:SF13">
    <property type="entry name" value="NADH DEHYDROGENASE-RELATED"/>
    <property type="match status" value="1"/>
</dbReference>
<evidence type="ECO:0000256" key="8">
    <source>
        <dbReference type="ARBA" id="ARBA00023027"/>
    </source>
</evidence>
<dbReference type="PANTHER" id="PTHR43706">
    <property type="entry name" value="NADH DEHYDROGENASE"/>
    <property type="match status" value="1"/>
</dbReference>
<dbReference type="SUPFAM" id="SSF51905">
    <property type="entry name" value="FAD/NAD(P)-binding domain"/>
    <property type="match status" value="1"/>
</dbReference>
<evidence type="ECO:0000256" key="7">
    <source>
        <dbReference type="ARBA" id="ARBA00023002"/>
    </source>
</evidence>
<comment type="subcellular location">
    <subcellularLocation>
        <location evidence="1">Mitochondrion inner membrane</location>
        <topology evidence="1">Peripheral membrane protein</topology>
    </subcellularLocation>
</comment>
<keyword evidence="5" id="KW-0999">Mitochondrion inner membrane</keyword>
<keyword evidence="5" id="KW-0472">Membrane</keyword>
<proteinExistence type="inferred from homology"/>
<dbReference type="Pfam" id="PF22366">
    <property type="entry name" value="NDH2_C"/>
    <property type="match status" value="1"/>
</dbReference>
<evidence type="ECO:0000259" key="12">
    <source>
        <dbReference type="Pfam" id="PF07992"/>
    </source>
</evidence>
<dbReference type="InterPro" id="IPR036188">
    <property type="entry name" value="FAD/NAD-bd_sf"/>
</dbReference>
<feature type="domain" description="FAD/NAD(P)-binding" evidence="12">
    <location>
        <begin position="2"/>
        <end position="88"/>
    </location>
</feature>
<evidence type="ECO:0000256" key="5">
    <source>
        <dbReference type="ARBA" id="ARBA00022792"/>
    </source>
</evidence>
<comment type="catalytic activity">
    <reaction evidence="9">
        <text>a quinone + NADH + H(+) = a quinol + NAD(+)</text>
        <dbReference type="Rhea" id="RHEA:46160"/>
        <dbReference type="ChEBI" id="CHEBI:15378"/>
        <dbReference type="ChEBI" id="CHEBI:24646"/>
        <dbReference type="ChEBI" id="CHEBI:57540"/>
        <dbReference type="ChEBI" id="CHEBI:57945"/>
        <dbReference type="ChEBI" id="CHEBI:132124"/>
        <dbReference type="EC" id="1.6.5.9"/>
    </reaction>
</comment>
<dbReference type="InterPro" id="IPR045024">
    <property type="entry name" value="NDH-2"/>
</dbReference>
<dbReference type="AlphaFoldDB" id="A0A0D2M8N9"/>
<dbReference type="GO" id="GO:0120555">
    <property type="term" value="F:NADH dehydrogenase (ubiquinone) (non-electrogenic) activity"/>
    <property type="evidence" value="ECO:0007669"/>
    <property type="project" value="RHEA"/>
</dbReference>
<feature type="region of interest" description="Disordered" evidence="11">
    <location>
        <begin position="93"/>
        <end position="128"/>
    </location>
</feature>
<evidence type="ECO:0000256" key="10">
    <source>
        <dbReference type="ARBA" id="ARBA00049010"/>
    </source>
</evidence>
<keyword evidence="6" id="KW-0274">FAD</keyword>
<dbReference type="GO" id="GO:0005743">
    <property type="term" value="C:mitochondrial inner membrane"/>
    <property type="evidence" value="ECO:0007669"/>
    <property type="project" value="UniProtKB-SubCell"/>
</dbReference>
<sequence>MSVTLIEAKELLGSFDASLREYAARKLTRQGIKLRKVEPGSLTLTDGTVIPFGLCIWSTGVGPTPFTLSLPFAKTQVGRLAVNERLQVLAPPKQEEDGGAVRAEGQAVKGPGKVTPLTEETKPITPAPGSVKADAAAYSSLHPVPDVYALGDCCANPHTPLPALAQVAEQQGRYLAAMLNEEAKNTGAEPKDFVYNHLGSMATVGGTSAILELGSGSSKRLSVAGFASWVAWRSAYLTRLGSLRNRMMVAFDWTITMLLGRDLSRW</sequence>
<keyword evidence="8" id="KW-0520">NAD</keyword>
<evidence type="ECO:0000259" key="13">
    <source>
        <dbReference type="Pfam" id="PF22366"/>
    </source>
</evidence>
<dbReference type="KEGG" id="mng:MNEG_8325"/>
<dbReference type="GeneID" id="25741201"/>
<evidence type="ECO:0000256" key="11">
    <source>
        <dbReference type="SAM" id="MobiDB-lite"/>
    </source>
</evidence>
<evidence type="ECO:0000313" key="14">
    <source>
        <dbReference type="EMBL" id="KIY99634.1"/>
    </source>
</evidence>
<evidence type="ECO:0000256" key="4">
    <source>
        <dbReference type="ARBA" id="ARBA00022630"/>
    </source>
</evidence>
<dbReference type="RefSeq" id="XP_013898654.1">
    <property type="nucleotide sequence ID" value="XM_014043200.1"/>
</dbReference>
<feature type="domain" description="External alternative NADH-ubiquinone oxidoreductase-like C-terminal" evidence="13">
    <location>
        <begin position="197"/>
        <end position="262"/>
    </location>
</feature>
<reference evidence="14 15" key="1">
    <citation type="journal article" date="2013" name="BMC Genomics">
        <title>Reconstruction of the lipid metabolism for the microalga Monoraphidium neglectum from its genome sequence reveals characteristics suitable for biofuel production.</title>
        <authorList>
            <person name="Bogen C."/>
            <person name="Al-Dilaimi A."/>
            <person name="Albersmeier A."/>
            <person name="Wichmann J."/>
            <person name="Grundmann M."/>
            <person name="Rupp O."/>
            <person name="Lauersen K.J."/>
            <person name="Blifernez-Klassen O."/>
            <person name="Kalinowski J."/>
            <person name="Goesmann A."/>
            <person name="Mussgnug J.H."/>
            <person name="Kruse O."/>
        </authorList>
    </citation>
    <scope>NUCLEOTIDE SEQUENCE [LARGE SCALE GENOMIC DNA]</scope>
    <source>
        <strain evidence="14 15">SAG 48.87</strain>
    </source>
</reference>
<name>A0A0D2M8N9_9CHLO</name>
<keyword evidence="15" id="KW-1185">Reference proteome</keyword>
<organism evidence="14 15">
    <name type="scientific">Monoraphidium neglectum</name>
    <dbReference type="NCBI Taxonomy" id="145388"/>
    <lineage>
        <taxon>Eukaryota</taxon>
        <taxon>Viridiplantae</taxon>
        <taxon>Chlorophyta</taxon>
        <taxon>core chlorophytes</taxon>
        <taxon>Chlorophyceae</taxon>
        <taxon>CS clade</taxon>
        <taxon>Sphaeropleales</taxon>
        <taxon>Selenastraceae</taxon>
        <taxon>Monoraphidium</taxon>
    </lineage>
</organism>
<dbReference type="Proteomes" id="UP000054498">
    <property type="component" value="Unassembled WGS sequence"/>
</dbReference>
<keyword evidence="7 14" id="KW-0560">Oxidoreductase</keyword>
<dbReference type="Gene3D" id="3.50.50.100">
    <property type="match status" value="2"/>
</dbReference>
<dbReference type="STRING" id="145388.A0A0D2M8N9"/>
<evidence type="ECO:0000256" key="2">
    <source>
        <dbReference type="ARBA" id="ARBA00005272"/>
    </source>
</evidence>
<dbReference type="InterPro" id="IPR054585">
    <property type="entry name" value="NDH2-like_C"/>
</dbReference>
<comment type="catalytic activity">
    <reaction evidence="10">
        <text>a ubiquinone + NADH + H(+) = a ubiquinol + NAD(+)</text>
        <dbReference type="Rhea" id="RHEA:23152"/>
        <dbReference type="Rhea" id="RHEA-COMP:9565"/>
        <dbReference type="Rhea" id="RHEA-COMP:9566"/>
        <dbReference type="ChEBI" id="CHEBI:15378"/>
        <dbReference type="ChEBI" id="CHEBI:16389"/>
        <dbReference type="ChEBI" id="CHEBI:17976"/>
        <dbReference type="ChEBI" id="CHEBI:57540"/>
        <dbReference type="ChEBI" id="CHEBI:57945"/>
    </reaction>
</comment>
<comment type="similarity">
    <text evidence="2">Belongs to the NADH dehydrogenase family.</text>
</comment>
<dbReference type="EMBL" id="KK101787">
    <property type="protein sequence ID" value="KIY99634.1"/>
    <property type="molecule type" value="Genomic_DNA"/>
</dbReference>
<dbReference type="EC" id="1.6.5.9" evidence="3"/>
<keyword evidence="4" id="KW-0285">Flavoprotein</keyword>
<gene>
    <name evidence="14" type="ORF">MNEG_8325</name>
</gene>
<protein>
    <recommendedName>
        <fullName evidence="3">NADH:ubiquinone reductase (non-electrogenic)</fullName>
        <ecNumber evidence="3">1.6.5.9</ecNumber>
    </recommendedName>
</protein>
<keyword evidence="5" id="KW-0496">Mitochondrion</keyword>
<dbReference type="InterPro" id="IPR023753">
    <property type="entry name" value="FAD/NAD-binding_dom"/>
</dbReference>
<evidence type="ECO:0000313" key="15">
    <source>
        <dbReference type="Proteomes" id="UP000054498"/>
    </source>
</evidence>
<dbReference type="OrthoDB" id="3244603at2759"/>
<evidence type="ECO:0000256" key="6">
    <source>
        <dbReference type="ARBA" id="ARBA00022827"/>
    </source>
</evidence>
<accession>A0A0D2M8N9</accession>